<comment type="caution">
    <text evidence="1">The sequence shown here is derived from an EMBL/GenBank/DDBJ whole genome shotgun (WGS) entry which is preliminary data.</text>
</comment>
<evidence type="ECO:0000313" key="1">
    <source>
        <dbReference type="EMBL" id="KJF43835.1"/>
    </source>
</evidence>
<keyword evidence="2" id="KW-1185">Reference proteome</keyword>
<gene>
    <name evidence="1" type="ORF">LH29_12240</name>
</gene>
<dbReference type="RefSeq" id="WP_045029848.1">
    <property type="nucleotide sequence ID" value="NZ_JRHC01000002.1"/>
</dbReference>
<dbReference type="Proteomes" id="UP000032544">
    <property type="component" value="Unassembled WGS sequence"/>
</dbReference>
<organism evidence="1 2">
    <name type="scientific">Draconibacterium sediminis</name>
    <dbReference type="NCBI Taxonomy" id="1544798"/>
    <lineage>
        <taxon>Bacteria</taxon>
        <taxon>Pseudomonadati</taxon>
        <taxon>Bacteroidota</taxon>
        <taxon>Bacteroidia</taxon>
        <taxon>Marinilabiliales</taxon>
        <taxon>Prolixibacteraceae</taxon>
        <taxon>Draconibacterium</taxon>
    </lineage>
</organism>
<sequence>MKQISKILIVLFLAGCQSKVESVKHENKYDIQILYNHYKKDKTFNRKYLDKEYLRDGNLYLIFESYFNQDTVEVKINGKKEISEIINTESSTGVAKSIKLNDMETINNVGIIVNNGKEAFIEIDTMNFFLITFSDSILKIRVPKSVPFYD</sequence>
<dbReference type="STRING" id="1544798.LH29_12240"/>
<name>A0A0D8JA25_9BACT</name>
<protein>
    <submittedName>
        <fullName evidence="1">Uncharacterized protein</fullName>
    </submittedName>
</protein>
<reference evidence="1 2" key="1">
    <citation type="submission" date="2014-09" db="EMBL/GenBank/DDBJ databases">
        <title>Draft Genome Sequence of Draconibacterium sp. JN14CK-3.</title>
        <authorList>
            <person name="Dong C."/>
            <person name="Lai Q."/>
            <person name="Shao Z."/>
        </authorList>
    </citation>
    <scope>NUCLEOTIDE SEQUENCE [LARGE SCALE GENOMIC DNA]</scope>
    <source>
        <strain evidence="1 2">JN14CK-3</strain>
    </source>
</reference>
<dbReference type="AlphaFoldDB" id="A0A0D8JA25"/>
<dbReference type="EMBL" id="JRHC01000002">
    <property type="protein sequence ID" value="KJF43835.1"/>
    <property type="molecule type" value="Genomic_DNA"/>
</dbReference>
<accession>A0A0D8JA25</accession>
<proteinExistence type="predicted"/>
<evidence type="ECO:0000313" key="2">
    <source>
        <dbReference type="Proteomes" id="UP000032544"/>
    </source>
</evidence>